<accession>A0AAE1TAB8</accession>
<comment type="caution">
    <text evidence="1">The sequence shown here is derived from an EMBL/GenBank/DDBJ whole genome shotgun (WGS) entry which is preliminary data.</text>
</comment>
<organism evidence="1 2">
    <name type="scientific">Sesamum angolense</name>
    <dbReference type="NCBI Taxonomy" id="2727404"/>
    <lineage>
        <taxon>Eukaryota</taxon>
        <taxon>Viridiplantae</taxon>
        <taxon>Streptophyta</taxon>
        <taxon>Embryophyta</taxon>
        <taxon>Tracheophyta</taxon>
        <taxon>Spermatophyta</taxon>
        <taxon>Magnoliopsida</taxon>
        <taxon>eudicotyledons</taxon>
        <taxon>Gunneridae</taxon>
        <taxon>Pentapetalae</taxon>
        <taxon>asterids</taxon>
        <taxon>lamiids</taxon>
        <taxon>Lamiales</taxon>
        <taxon>Pedaliaceae</taxon>
        <taxon>Sesamum</taxon>
    </lineage>
</organism>
<protein>
    <submittedName>
        <fullName evidence="1">Uncharacterized protein</fullName>
    </submittedName>
</protein>
<dbReference type="EMBL" id="JACGWL010000392">
    <property type="protein sequence ID" value="KAK4384002.1"/>
    <property type="molecule type" value="Genomic_DNA"/>
</dbReference>
<dbReference type="AlphaFoldDB" id="A0AAE1TAB8"/>
<proteinExistence type="predicted"/>
<dbReference type="Proteomes" id="UP001289374">
    <property type="component" value="Unassembled WGS sequence"/>
</dbReference>
<sequence length="367" mass="41117">MEKVMEFHQEVRKEVLILEPSIPFSVDKSFLVILGCARTYPLTMAPLTLLSTSISLETILVHSFGDILFYEVYQQMELDNTPLDLVDTSLYDFAREVVNPPTHILLLLSLGVEPNRKTKMIPFLIADMPSAYNILGQAALNAFQVAVSTYHIKLKFLVREGVKEVIASPSSKCLGKRTSHGTRPASKPSKDLKAYQAKLPSLTKPSLGKEQASSLIKPLGIPVMLSGDRTIEGVFQNKLHDMLRDNFFQFVNIPRVWSSKVCDRKTLEVEARNGFNSMGNENGKPTVFNSMFDKSNKSGGEPHLLKNCIEKFPLDPVISLGHIQFQDEIPFAMSHAKMVCHFLGEKDIVSNEPSRHKTTLGWGNEIR</sequence>
<reference evidence="1" key="2">
    <citation type="journal article" date="2024" name="Plant">
        <title>Genomic evolution and insights into agronomic trait innovations of Sesamum species.</title>
        <authorList>
            <person name="Miao H."/>
            <person name="Wang L."/>
            <person name="Qu L."/>
            <person name="Liu H."/>
            <person name="Sun Y."/>
            <person name="Le M."/>
            <person name="Wang Q."/>
            <person name="Wei S."/>
            <person name="Zheng Y."/>
            <person name="Lin W."/>
            <person name="Duan Y."/>
            <person name="Cao H."/>
            <person name="Xiong S."/>
            <person name="Wang X."/>
            <person name="Wei L."/>
            <person name="Li C."/>
            <person name="Ma Q."/>
            <person name="Ju M."/>
            <person name="Zhao R."/>
            <person name="Li G."/>
            <person name="Mu C."/>
            <person name="Tian Q."/>
            <person name="Mei H."/>
            <person name="Zhang T."/>
            <person name="Gao T."/>
            <person name="Zhang H."/>
        </authorList>
    </citation>
    <scope>NUCLEOTIDE SEQUENCE</scope>
    <source>
        <strain evidence="1">K16</strain>
    </source>
</reference>
<gene>
    <name evidence="1" type="ORF">Sango_2738500</name>
</gene>
<evidence type="ECO:0000313" key="2">
    <source>
        <dbReference type="Proteomes" id="UP001289374"/>
    </source>
</evidence>
<reference evidence="1" key="1">
    <citation type="submission" date="2020-06" db="EMBL/GenBank/DDBJ databases">
        <authorList>
            <person name="Li T."/>
            <person name="Hu X."/>
            <person name="Zhang T."/>
            <person name="Song X."/>
            <person name="Zhang H."/>
            <person name="Dai N."/>
            <person name="Sheng W."/>
            <person name="Hou X."/>
            <person name="Wei L."/>
        </authorList>
    </citation>
    <scope>NUCLEOTIDE SEQUENCE</scope>
    <source>
        <strain evidence="1">K16</strain>
        <tissue evidence="1">Leaf</tissue>
    </source>
</reference>
<evidence type="ECO:0000313" key="1">
    <source>
        <dbReference type="EMBL" id="KAK4384002.1"/>
    </source>
</evidence>
<keyword evidence="2" id="KW-1185">Reference proteome</keyword>
<name>A0AAE1TAB8_9LAMI</name>